<keyword evidence="3" id="KW-1185">Reference proteome</keyword>
<evidence type="ECO:0000313" key="2">
    <source>
        <dbReference type="EMBL" id="KAJ1356758.1"/>
    </source>
</evidence>
<proteinExistence type="predicted"/>
<dbReference type="AlphaFoldDB" id="A0AAD5QLS0"/>
<protein>
    <submittedName>
        <fullName evidence="2">Uncharacterized protein</fullName>
    </submittedName>
</protein>
<gene>
    <name evidence="2" type="ORF">KIN20_014523</name>
</gene>
<reference evidence="2" key="1">
    <citation type="submission" date="2021-06" db="EMBL/GenBank/DDBJ databases">
        <title>Parelaphostrongylus tenuis whole genome reference sequence.</title>
        <authorList>
            <person name="Garwood T.J."/>
            <person name="Larsen P.A."/>
            <person name="Fountain-Jones N.M."/>
            <person name="Garbe J.R."/>
            <person name="Macchietto M.G."/>
            <person name="Kania S.A."/>
            <person name="Gerhold R.W."/>
            <person name="Richards J.E."/>
            <person name="Wolf T.M."/>
        </authorList>
    </citation>
    <scope>NUCLEOTIDE SEQUENCE</scope>
    <source>
        <strain evidence="2">MNPRO001-30</strain>
        <tissue evidence="2">Meninges</tissue>
    </source>
</reference>
<comment type="caution">
    <text evidence="2">The sequence shown here is derived from an EMBL/GenBank/DDBJ whole genome shotgun (WGS) entry which is preliminary data.</text>
</comment>
<evidence type="ECO:0000313" key="3">
    <source>
        <dbReference type="Proteomes" id="UP001196413"/>
    </source>
</evidence>
<name>A0AAD5QLS0_PARTN</name>
<dbReference type="EMBL" id="JAHQIW010002880">
    <property type="protein sequence ID" value="KAJ1356758.1"/>
    <property type="molecule type" value="Genomic_DNA"/>
</dbReference>
<organism evidence="2 3">
    <name type="scientific">Parelaphostrongylus tenuis</name>
    <name type="common">Meningeal worm</name>
    <dbReference type="NCBI Taxonomy" id="148309"/>
    <lineage>
        <taxon>Eukaryota</taxon>
        <taxon>Metazoa</taxon>
        <taxon>Ecdysozoa</taxon>
        <taxon>Nematoda</taxon>
        <taxon>Chromadorea</taxon>
        <taxon>Rhabditida</taxon>
        <taxon>Rhabditina</taxon>
        <taxon>Rhabditomorpha</taxon>
        <taxon>Strongyloidea</taxon>
        <taxon>Metastrongylidae</taxon>
        <taxon>Parelaphostrongylus</taxon>
    </lineage>
</organism>
<feature type="region of interest" description="Disordered" evidence="1">
    <location>
        <begin position="1"/>
        <end position="23"/>
    </location>
</feature>
<accession>A0AAD5QLS0</accession>
<dbReference type="Proteomes" id="UP001196413">
    <property type="component" value="Unassembled WGS sequence"/>
</dbReference>
<feature type="compositionally biased region" description="Polar residues" evidence="1">
    <location>
        <begin position="1"/>
        <end position="21"/>
    </location>
</feature>
<evidence type="ECO:0000256" key="1">
    <source>
        <dbReference type="SAM" id="MobiDB-lite"/>
    </source>
</evidence>
<sequence length="61" mass="6857">MTTATGDEQSWPTKSSSITDQEPTKILHRLTVSGVSNLTNSFRRIPRGELRNVNEFGFCLM</sequence>